<dbReference type="STRING" id="369401.SAMN05428642_102366"/>
<organism evidence="1 2">
    <name type="scientific">Flaviramulus basaltis</name>
    <dbReference type="NCBI Taxonomy" id="369401"/>
    <lineage>
        <taxon>Bacteria</taxon>
        <taxon>Pseudomonadati</taxon>
        <taxon>Bacteroidota</taxon>
        <taxon>Flavobacteriia</taxon>
        <taxon>Flavobacteriales</taxon>
        <taxon>Flavobacteriaceae</taxon>
        <taxon>Flaviramulus</taxon>
    </lineage>
</organism>
<evidence type="ECO:0000313" key="1">
    <source>
        <dbReference type="EMBL" id="SFZ91827.1"/>
    </source>
</evidence>
<evidence type="ECO:0000313" key="2">
    <source>
        <dbReference type="Proteomes" id="UP000182544"/>
    </source>
</evidence>
<dbReference type="Proteomes" id="UP000182544">
    <property type="component" value="Unassembled WGS sequence"/>
</dbReference>
<gene>
    <name evidence="1" type="ORF">SAMN05428642_102366</name>
</gene>
<accession>A0A1K2IJI5</accession>
<dbReference type="Gene3D" id="1.10.720.160">
    <property type="match status" value="1"/>
</dbReference>
<dbReference type="AlphaFoldDB" id="A0A1K2IJI5"/>
<sequence length="286" mass="32247">MVLIVDSGSTKSDWIAVDNNGNKLLEKIRTKGLNPAILSEKKLKKIIKSSEDLKSNKEKVTHVFFYGAGCGTDNAKNLLKGVLESIFVNAQIEVNEDTLAAVYSTINEPTEAAVVCILGTGSNCSYFDGEKLHQRVKSLGYTLMDDASGNYYGKQLIRDYYYNHMPVNVKIAFGSKFNMDADFIKYNLYKQPSPNAYLANFAEFMFLQKDSEYTIELIKKGIRLFATNMIMQYKEELKTVPVHFAGSIAYFAQKEITEVAEEMGFKVGNFQRRPIDGLIPFHTKDL</sequence>
<dbReference type="RefSeq" id="WP_072401344.1">
    <property type="nucleotide sequence ID" value="NZ_FPKV01000002.1"/>
</dbReference>
<reference evidence="1 2" key="1">
    <citation type="submission" date="2016-10" db="EMBL/GenBank/DDBJ databases">
        <authorList>
            <person name="de Groot N.N."/>
        </authorList>
    </citation>
    <scope>NUCLEOTIDE SEQUENCE [LARGE SCALE GENOMIC DNA]</scope>
    <source>
        <strain evidence="1 2">DSM 18180</strain>
    </source>
</reference>
<proteinExistence type="predicted"/>
<dbReference type="EMBL" id="FPKV01000002">
    <property type="protein sequence ID" value="SFZ91827.1"/>
    <property type="molecule type" value="Genomic_DNA"/>
</dbReference>
<dbReference type="CDD" id="cd24079">
    <property type="entry name" value="ASKHA_NBD_PG1100-like"/>
    <property type="match status" value="1"/>
</dbReference>
<dbReference type="InterPro" id="IPR043129">
    <property type="entry name" value="ATPase_NBD"/>
</dbReference>
<dbReference type="Gene3D" id="3.30.420.40">
    <property type="match status" value="2"/>
</dbReference>
<name>A0A1K2IJI5_9FLAO</name>
<dbReference type="SUPFAM" id="SSF53067">
    <property type="entry name" value="Actin-like ATPase domain"/>
    <property type="match status" value="2"/>
</dbReference>
<keyword evidence="2" id="KW-1185">Reference proteome</keyword>
<protein>
    <submittedName>
        <fullName evidence="1">BadF-type ATPase</fullName>
    </submittedName>
</protein>
<dbReference type="OrthoDB" id="871343at2"/>